<protein>
    <submittedName>
        <fullName evidence="1">Uncharacterized protein</fullName>
    </submittedName>
</protein>
<reference evidence="1 2" key="1">
    <citation type="submission" date="2012-06" db="EMBL/GenBank/DDBJ databases">
        <authorList>
            <person name="Kim M.S."/>
            <person name="Cha K.E."/>
            <person name="Kim Y.D."/>
            <person name="Myung H."/>
        </authorList>
    </citation>
    <scope>NUCLEOTIDE SEQUENCE [LARGE SCALE GENOMIC DNA]</scope>
</reference>
<dbReference type="KEGG" id="vg:40093998"/>
<dbReference type="GeneID" id="40093998"/>
<organism evidence="1 2">
    <name type="scientific">Pseudomonas phage PA7</name>
    <dbReference type="NCBI Taxonomy" id="347330"/>
    <lineage>
        <taxon>Viruses</taxon>
        <taxon>Duplodnaviria</taxon>
        <taxon>Heunggongvirae</taxon>
        <taxon>Uroviricota</taxon>
        <taxon>Caudoviricetes</taxon>
        <taxon>Chimalliviridae</taxon>
        <taxon>Phikzvirus</taxon>
        <taxon>Phikzvirus PA7</taxon>
    </lineage>
</organism>
<dbReference type="Proteomes" id="UP000232534">
    <property type="component" value="Segment"/>
</dbReference>
<dbReference type="RefSeq" id="YP_009617459.1">
    <property type="nucleotide sequence ID" value="NC_042060.1"/>
</dbReference>
<sequence length="131" mass="15657">MVIYNGWESLNMIFNKIIRYIKRRRCNKSELIEINELILKAARRQNYDLCHLISYLGDGNDPVVIDLLKKEYSEIYTYYKSVFDPADFGKNYKNKLHSDLLEAITKIDKFKELCEKHNIDYSHIVEDEIPF</sequence>
<accession>I7DNQ4</accession>
<evidence type="ECO:0000313" key="2">
    <source>
        <dbReference type="Proteomes" id="UP000232534"/>
    </source>
</evidence>
<dbReference type="EMBL" id="JX233784">
    <property type="protein sequence ID" value="AFO70978.1"/>
    <property type="molecule type" value="Genomic_DNA"/>
</dbReference>
<keyword evidence="2" id="KW-1185">Reference proteome</keyword>
<proteinExistence type="predicted"/>
<name>I7DNQ4_9CAUD</name>
<evidence type="ECO:0000313" key="1">
    <source>
        <dbReference type="EMBL" id="AFO70978.1"/>
    </source>
</evidence>